<dbReference type="InterPro" id="IPR045428">
    <property type="entry name" value="EACC1"/>
</dbReference>
<protein>
    <submittedName>
        <fullName evidence="1">Uncharacterized protein</fullName>
    </submittedName>
</protein>
<keyword evidence="2" id="KW-1185">Reference proteome</keyword>
<gene>
    <name evidence="1" type="ORF">ACFO0C_39035</name>
</gene>
<proteinExistence type="predicted"/>
<evidence type="ECO:0000313" key="2">
    <source>
        <dbReference type="Proteomes" id="UP001595867"/>
    </source>
</evidence>
<reference evidence="2" key="1">
    <citation type="journal article" date="2019" name="Int. J. Syst. Evol. Microbiol.">
        <title>The Global Catalogue of Microorganisms (GCM) 10K type strain sequencing project: providing services to taxonomists for standard genome sequencing and annotation.</title>
        <authorList>
            <consortium name="The Broad Institute Genomics Platform"/>
            <consortium name="The Broad Institute Genome Sequencing Center for Infectious Disease"/>
            <person name="Wu L."/>
            <person name="Ma J."/>
        </authorList>
    </citation>
    <scope>NUCLEOTIDE SEQUENCE [LARGE SCALE GENOMIC DNA]</scope>
    <source>
        <strain evidence="2">TBRC 5832</strain>
    </source>
</reference>
<evidence type="ECO:0000313" key="1">
    <source>
        <dbReference type="EMBL" id="MFC4070960.1"/>
    </source>
</evidence>
<dbReference type="EMBL" id="JBHSBL010000026">
    <property type="protein sequence ID" value="MFC4070960.1"/>
    <property type="molecule type" value="Genomic_DNA"/>
</dbReference>
<dbReference type="Proteomes" id="UP001595867">
    <property type="component" value="Unassembled WGS sequence"/>
</dbReference>
<dbReference type="Pfam" id="PF19953">
    <property type="entry name" value="EACC1"/>
    <property type="match status" value="1"/>
</dbReference>
<organism evidence="1 2">
    <name type="scientific">Actinoplanes subglobosus</name>
    <dbReference type="NCBI Taxonomy" id="1547892"/>
    <lineage>
        <taxon>Bacteria</taxon>
        <taxon>Bacillati</taxon>
        <taxon>Actinomycetota</taxon>
        <taxon>Actinomycetes</taxon>
        <taxon>Micromonosporales</taxon>
        <taxon>Micromonosporaceae</taxon>
        <taxon>Actinoplanes</taxon>
    </lineage>
</organism>
<name>A0ABV8J7E8_9ACTN</name>
<comment type="caution">
    <text evidence="1">The sequence shown here is derived from an EMBL/GenBank/DDBJ whole genome shotgun (WGS) entry which is preliminary data.</text>
</comment>
<dbReference type="RefSeq" id="WP_378071833.1">
    <property type="nucleotide sequence ID" value="NZ_JBHSBL010000026.1"/>
</dbReference>
<accession>A0ABV8J7E8</accession>
<sequence length="128" mass="13720">MDTLQLRTDDDRATGGLLAALSAQPELRGRVRERDETGPDGTMSALQYVEVIVPALAQSTVLLGIVRGVAKAVSEYLIERERQRAGTVTVRLTGRSGKLIEIDAARIRGVEALVAEAMEHDVPPSQAG</sequence>